<keyword evidence="9 10" id="KW-0998">Cell outer membrane</keyword>
<comment type="subcellular location">
    <subcellularLocation>
        <location evidence="1 10">Cell outer membrane</location>
        <topology evidence="1 10">Multi-pass membrane protein</topology>
    </subcellularLocation>
</comment>
<keyword evidence="2 10" id="KW-0813">Transport</keyword>
<accession>A0A1I6K012</accession>
<evidence type="ECO:0000259" key="14">
    <source>
        <dbReference type="Pfam" id="PF07715"/>
    </source>
</evidence>
<name>A0A1I6K012_9FLAO</name>
<keyword evidence="7 10" id="KW-0472">Membrane</keyword>
<dbReference type="PANTHER" id="PTHR30069:SF29">
    <property type="entry name" value="HEMOGLOBIN AND HEMOGLOBIN-HAPTOGLOBIN-BINDING PROTEIN 1-RELATED"/>
    <property type="match status" value="1"/>
</dbReference>
<keyword evidence="8" id="KW-0675">Receptor</keyword>
<evidence type="ECO:0000313" key="16">
    <source>
        <dbReference type="Proteomes" id="UP000199462"/>
    </source>
</evidence>
<dbReference type="Proteomes" id="UP000199462">
    <property type="component" value="Unassembled WGS sequence"/>
</dbReference>
<dbReference type="RefSeq" id="WP_091904532.1">
    <property type="nucleotide sequence ID" value="NZ_FOYX01000003.1"/>
</dbReference>
<dbReference type="PANTHER" id="PTHR30069">
    <property type="entry name" value="TONB-DEPENDENT OUTER MEMBRANE RECEPTOR"/>
    <property type="match status" value="1"/>
</dbReference>
<evidence type="ECO:0000259" key="13">
    <source>
        <dbReference type="Pfam" id="PF00593"/>
    </source>
</evidence>
<keyword evidence="5 12" id="KW-0732">Signal</keyword>
<dbReference type="GO" id="GO:0044718">
    <property type="term" value="P:siderophore transmembrane transport"/>
    <property type="evidence" value="ECO:0007669"/>
    <property type="project" value="TreeGrafter"/>
</dbReference>
<evidence type="ECO:0000256" key="12">
    <source>
        <dbReference type="SAM" id="SignalP"/>
    </source>
</evidence>
<dbReference type="InterPro" id="IPR039426">
    <property type="entry name" value="TonB-dep_rcpt-like"/>
</dbReference>
<proteinExistence type="inferred from homology"/>
<dbReference type="InterPro" id="IPR008969">
    <property type="entry name" value="CarboxyPept-like_regulatory"/>
</dbReference>
<comment type="similarity">
    <text evidence="10 11">Belongs to the TonB-dependent receptor family.</text>
</comment>
<feature type="domain" description="TonB-dependent receptor plug" evidence="14">
    <location>
        <begin position="119"/>
        <end position="220"/>
    </location>
</feature>
<gene>
    <name evidence="15" type="ORF">SAMN04488010_3304</name>
</gene>
<dbReference type="Pfam" id="PF13715">
    <property type="entry name" value="CarbopepD_reg_2"/>
    <property type="match status" value="1"/>
</dbReference>
<dbReference type="InterPro" id="IPR036942">
    <property type="entry name" value="Beta-barrel_TonB_sf"/>
</dbReference>
<dbReference type="SUPFAM" id="SSF49464">
    <property type="entry name" value="Carboxypeptidase regulatory domain-like"/>
    <property type="match status" value="1"/>
</dbReference>
<dbReference type="Gene3D" id="2.60.40.1120">
    <property type="entry name" value="Carboxypeptidase-like, regulatory domain"/>
    <property type="match status" value="1"/>
</dbReference>
<dbReference type="Gene3D" id="2.40.170.20">
    <property type="entry name" value="TonB-dependent receptor, beta-barrel domain"/>
    <property type="match status" value="1"/>
</dbReference>
<evidence type="ECO:0000256" key="5">
    <source>
        <dbReference type="ARBA" id="ARBA00022729"/>
    </source>
</evidence>
<dbReference type="Gene3D" id="2.170.130.10">
    <property type="entry name" value="TonB-dependent receptor, plug domain"/>
    <property type="match status" value="1"/>
</dbReference>
<protein>
    <submittedName>
        <fullName evidence="15">Iron complex outermembrane recepter protein</fullName>
    </submittedName>
</protein>
<sequence>MKYYLYVFAIFCSSFIYAQDCNSILLGEIVDFHDNSTLSGATINITGKNLSTVSKENGKFTFKNLCDGVLELEISHPECTTKFVTVTINGNTFSEIRLEHHLEKLNEVKVIGDVPKSTNSAQENILSVKDIERNSGNSLGDALKKIVGVSTLNTGGNIVKPIIQGLNGSRILILNNNVRMQDMEWGEEHAPNVDVNANQNISVIKGAAAIEYGGDAIGGVIVLEPLPVIRTDSLFGKTQLNLSSNGRGGNVTSSLTKSYKSGLYIKAQGSYKKLGDLEAPDYILSNTGINESGLSLNVGKRDFKQGWEGYYSYFNSEIGILRASHIGNVDDLINAINSDVPSVINDFTYDITQPYQEVTHHLGKLSYYRRFEGFGKWTTQYDFQQNRRFEYDIRVGDDADKASLDLKLTTHSVLTNIKFDAKEGFYLKVGALGRYQTNFANPDTGVRRLIPDYDKYDFGLFAIGSYELNKDWTLDAGARYDFSRIDSKKFYRVSRWEERGYDVDFADIIIEDLGTQLLVNPVFDYHNFSGTAGFHYELNDKDHLRFNYAYSQRAPNPSELFSDGLHHSAARIELGDLRIKSETSSKLSVSLERNTSKWGYTFAPFLNSMKDFILVEPTGVEFTIRGAFPIWSYRQTDAILLGVDASLYNNWSSKVRTDHKFAWVKGTDTETDTPLINIPAANFTNSITYTIPKWNNFLVSLESQYVFEQTRFPDNIEVFSPEQQENVILDINTPPDAYHLLSLNTEASFTLKNKNDLTVGLTASNLLNTNYRDYLNRQRYFVDDMGRNISLRLIFNY</sequence>
<dbReference type="GO" id="GO:0009279">
    <property type="term" value="C:cell outer membrane"/>
    <property type="evidence" value="ECO:0007669"/>
    <property type="project" value="UniProtKB-SubCell"/>
</dbReference>
<dbReference type="EMBL" id="FOYX01000003">
    <property type="protein sequence ID" value="SFR84527.1"/>
    <property type="molecule type" value="Genomic_DNA"/>
</dbReference>
<reference evidence="16" key="1">
    <citation type="submission" date="2016-10" db="EMBL/GenBank/DDBJ databases">
        <authorList>
            <person name="Varghese N."/>
            <person name="Submissions S."/>
        </authorList>
    </citation>
    <scope>NUCLEOTIDE SEQUENCE [LARGE SCALE GENOMIC DNA]</scope>
    <source>
        <strain evidence="16">DSM 19891</strain>
    </source>
</reference>
<dbReference type="Pfam" id="PF00593">
    <property type="entry name" value="TonB_dep_Rec_b-barrel"/>
    <property type="match status" value="1"/>
</dbReference>
<keyword evidence="6 11" id="KW-0798">TonB box</keyword>
<dbReference type="Pfam" id="PF07715">
    <property type="entry name" value="Plug"/>
    <property type="match status" value="1"/>
</dbReference>
<feature type="signal peptide" evidence="12">
    <location>
        <begin position="1"/>
        <end position="18"/>
    </location>
</feature>
<organism evidence="15 16">
    <name type="scientific">Maribacter stanieri</name>
    <dbReference type="NCBI Taxonomy" id="440514"/>
    <lineage>
        <taxon>Bacteria</taxon>
        <taxon>Pseudomonadati</taxon>
        <taxon>Bacteroidota</taxon>
        <taxon>Flavobacteriia</taxon>
        <taxon>Flavobacteriales</taxon>
        <taxon>Flavobacteriaceae</taxon>
        <taxon>Maribacter</taxon>
    </lineage>
</organism>
<dbReference type="InterPro" id="IPR037066">
    <property type="entry name" value="Plug_dom_sf"/>
</dbReference>
<evidence type="ECO:0000256" key="3">
    <source>
        <dbReference type="ARBA" id="ARBA00022452"/>
    </source>
</evidence>
<evidence type="ECO:0000256" key="10">
    <source>
        <dbReference type="PROSITE-ProRule" id="PRU01360"/>
    </source>
</evidence>
<dbReference type="STRING" id="440514.SAMN04488010_3304"/>
<feature type="chain" id="PRO_5011717007" evidence="12">
    <location>
        <begin position="19"/>
        <end position="797"/>
    </location>
</feature>
<evidence type="ECO:0000256" key="7">
    <source>
        <dbReference type="ARBA" id="ARBA00023136"/>
    </source>
</evidence>
<evidence type="ECO:0000256" key="2">
    <source>
        <dbReference type="ARBA" id="ARBA00022448"/>
    </source>
</evidence>
<feature type="domain" description="TonB-dependent receptor-like beta-barrel" evidence="13">
    <location>
        <begin position="330"/>
        <end position="766"/>
    </location>
</feature>
<keyword evidence="3 10" id="KW-1134">Transmembrane beta strand</keyword>
<evidence type="ECO:0000256" key="4">
    <source>
        <dbReference type="ARBA" id="ARBA00022692"/>
    </source>
</evidence>
<dbReference type="InterPro" id="IPR012910">
    <property type="entry name" value="Plug_dom"/>
</dbReference>
<evidence type="ECO:0000256" key="11">
    <source>
        <dbReference type="RuleBase" id="RU003357"/>
    </source>
</evidence>
<evidence type="ECO:0000256" key="8">
    <source>
        <dbReference type="ARBA" id="ARBA00023170"/>
    </source>
</evidence>
<keyword evidence="4 10" id="KW-0812">Transmembrane</keyword>
<evidence type="ECO:0000256" key="6">
    <source>
        <dbReference type="ARBA" id="ARBA00023077"/>
    </source>
</evidence>
<keyword evidence="16" id="KW-1185">Reference proteome</keyword>
<evidence type="ECO:0000313" key="15">
    <source>
        <dbReference type="EMBL" id="SFR84527.1"/>
    </source>
</evidence>
<evidence type="ECO:0000256" key="9">
    <source>
        <dbReference type="ARBA" id="ARBA00023237"/>
    </source>
</evidence>
<dbReference type="InterPro" id="IPR000531">
    <property type="entry name" value="Beta-barrel_TonB"/>
</dbReference>
<evidence type="ECO:0000256" key="1">
    <source>
        <dbReference type="ARBA" id="ARBA00004571"/>
    </source>
</evidence>
<dbReference type="GO" id="GO:0015344">
    <property type="term" value="F:siderophore uptake transmembrane transporter activity"/>
    <property type="evidence" value="ECO:0007669"/>
    <property type="project" value="TreeGrafter"/>
</dbReference>
<dbReference type="AlphaFoldDB" id="A0A1I6K012"/>
<dbReference type="PROSITE" id="PS52016">
    <property type="entry name" value="TONB_DEPENDENT_REC_3"/>
    <property type="match status" value="1"/>
</dbReference>
<dbReference type="SUPFAM" id="SSF56935">
    <property type="entry name" value="Porins"/>
    <property type="match status" value="1"/>
</dbReference>